<dbReference type="SUPFAM" id="SSF49785">
    <property type="entry name" value="Galactose-binding domain-like"/>
    <property type="match status" value="2"/>
</dbReference>
<dbReference type="InterPro" id="IPR025972">
    <property type="entry name" value="BetaGal_dom3"/>
</dbReference>
<dbReference type="GO" id="GO:0005576">
    <property type="term" value="C:extracellular region"/>
    <property type="evidence" value="ECO:0007669"/>
    <property type="project" value="UniProtKB-SubCell"/>
</dbReference>
<keyword evidence="7" id="KW-0732">Signal</keyword>
<evidence type="ECO:0000256" key="13">
    <source>
        <dbReference type="ARBA" id="ARBA00023326"/>
    </source>
</evidence>
<dbReference type="Gene3D" id="2.60.120.260">
    <property type="entry name" value="Galactose-binding domain-like"/>
    <property type="match status" value="2"/>
</dbReference>
<dbReference type="InterPro" id="IPR036833">
    <property type="entry name" value="BetaGal_dom3_sf"/>
</dbReference>
<dbReference type="AlphaFoldDB" id="A0A5M3YU75"/>
<dbReference type="InterPro" id="IPR031330">
    <property type="entry name" value="Gly_Hdrlase_35_cat"/>
</dbReference>
<sequence>MRLLTLGAAALLAVQAAGASISHKLNGLTITEHPDPAKRELLQKYVTWDDHSLFVNGERIMIFSGEFHPYRLPVPPLWTDVFQKIKALGFNCVSFYVDWALLEGKPGEYRAEGVFAWEPFFEAATKAGIYLLARPGPYINAEVSGGGFPGWLQRVNGTLRSADPGYLKATDNYVAHIAAAVAKAQITNGGPVILYQPENEYSGACCGAKFPDGDYMQYVIDQARDAGVVVPMISNDAWPGGHNAPGTGVGEVDIYGHDNYPLGFDCANPTVWPEGNLPTNFRTLHMQQSPSTPYSLVEASDASGAFDPWGGPGFDKCAALVNHEFERVFYKNDFSFGVALLNLYMTFGGTNWGNLGHPGGYTSYDYGSPLSESRNITREKYSELKLLGNFAKVSPSYLLATPGNLTTGTYADTTDLAVTPLLGKETGSYFVVRHSDYTSQESTSYKLRLPTSAGNLTVPQLGGKLSLHGRDSKIHVVDYDVAGTNVVYSTAEVFTWKKFGDSKVLVLYGGPDEHHEFAIATKSGVKVLEGSKSSVSSKQVGKTVVVGWDVSSTRVIVQIGDLKVLLLDRNSAYNYWVPQLGADGAKTDYSSEKTTASSIIVKAGYLVRTAYLQDTNLHLTADFNATTSVEVIGAPEKAKNLFINGKKATHKVDKNGIWSTEVKYNAPKINLPSLKSLEWKYLDTLPELQSTYDDSAWTDADLPTTKNSHNPLRTPTSLYSSDYGFHTGYLVYRGHFVAKGNETSFFIRTQGGQAFGSSVWLNGTHIGSWNGLNANEDYNATYKLPHLQAGKPYVITVVVDNMGLDENWTVGTEEMKGPRGILDYALDGRDSSEITWKVTGNLGGEDYMDKARGPLNEGGLYAERQGFHQPQPPSKSWKAGSPLEGLSKPGIGFYSAQFDLNIPKGWDVPLYFNFGNSTTPPPYRAQLYVNGYQYGKYVSNIGPQKSFPVPEGILNYRGTNWVALTLWAMGSEGAKLESIELANTTPVLTALEEIEASEQPKYTPRKGAHAASPSHDSGSVRVPDVLNALFYYPEELGDLGLRNPSISPFLEFEAQTQVRQQDRLRKKLSPPVFEEELDTFMSFEFTKFRWQINQQFHDMYSKFLDVSEPKNIEMTNNVRNALEEILTPGDFERLDPEKLWILQMYGNEVPEKYGGLNLVDKRYLPVAVTATVKEQKVRGHMVL</sequence>
<accession>A0A5M3YU75</accession>
<dbReference type="GO" id="GO:0004565">
    <property type="term" value="F:beta-galactosidase activity"/>
    <property type="evidence" value="ECO:0007669"/>
    <property type="project" value="UniProtKB-EC"/>
</dbReference>
<dbReference type="SUPFAM" id="SSF51445">
    <property type="entry name" value="(Trans)glycosidases"/>
    <property type="match status" value="1"/>
</dbReference>
<name>A0A5M3YU75_ASPTE</name>
<dbReference type="FunFam" id="2.60.120.260:FF:000088">
    <property type="entry name" value="Beta-galactosidase A"/>
    <property type="match status" value="1"/>
</dbReference>
<comment type="catalytic activity">
    <reaction evidence="1 14">
        <text>Hydrolysis of terminal non-reducing beta-D-galactose residues in beta-D-galactosides.</text>
        <dbReference type="EC" id="3.2.1.23"/>
    </reaction>
</comment>
<evidence type="ECO:0000256" key="2">
    <source>
        <dbReference type="ARBA" id="ARBA00002691"/>
    </source>
</evidence>
<dbReference type="Pfam" id="PF10435">
    <property type="entry name" value="BetaGal_dom2"/>
    <property type="match status" value="1"/>
</dbReference>
<proteinExistence type="inferred from homology"/>
<dbReference type="PRINTS" id="PR00742">
    <property type="entry name" value="GLHYDRLASE35"/>
</dbReference>
<keyword evidence="9" id="KW-1015">Disulfide bond</keyword>
<keyword evidence="13" id="KW-0624">Polysaccharide degradation</keyword>
<protein>
    <recommendedName>
        <fullName evidence="5 14">Beta-galactosidase</fullName>
        <ecNumber evidence="5 14">3.2.1.23</ecNumber>
    </recommendedName>
</protein>
<dbReference type="SUPFAM" id="SSF117100">
    <property type="entry name" value="Beta-galactosidase LacA, domain 3"/>
    <property type="match status" value="1"/>
</dbReference>
<evidence type="ECO:0000313" key="17">
    <source>
        <dbReference type="Proteomes" id="UP000452235"/>
    </source>
</evidence>
<evidence type="ECO:0000256" key="14">
    <source>
        <dbReference type="RuleBase" id="RU000675"/>
    </source>
</evidence>
<comment type="caution">
    <text evidence="16">The sequence shown here is derived from an EMBL/GenBank/DDBJ whole genome shotgun (WGS) entry which is preliminary data.</text>
</comment>
<dbReference type="Gene3D" id="2.102.20.10">
    <property type="entry name" value="Beta-galactosidase, domain 2"/>
    <property type="match status" value="1"/>
</dbReference>
<evidence type="ECO:0000256" key="10">
    <source>
        <dbReference type="ARBA" id="ARBA00023180"/>
    </source>
</evidence>
<dbReference type="SMART" id="SM01029">
    <property type="entry name" value="BetaGal_dom2"/>
    <property type="match status" value="1"/>
</dbReference>
<dbReference type="Pfam" id="PF01301">
    <property type="entry name" value="Glyco_hydro_35"/>
    <property type="match status" value="1"/>
</dbReference>
<dbReference type="Pfam" id="PF13363">
    <property type="entry name" value="BetaGal_dom3"/>
    <property type="match status" value="1"/>
</dbReference>
<dbReference type="PROSITE" id="PS01182">
    <property type="entry name" value="GLYCOSYL_HYDROL_F35"/>
    <property type="match status" value="1"/>
</dbReference>
<dbReference type="FunFam" id="2.60.120.260:FF:000065">
    <property type="entry name" value="Beta-galactosidase A"/>
    <property type="match status" value="1"/>
</dbReference>
<dbReference type="Pfam" id="PF13364">
    <property type="entry name" value="BetaGal_ABD2"/>
    <property type="match status" value="2"/>
</dbReference>
<comment type="similarity">
    <text evidence="4 15">Belongs to the glycosyl hydrolase 35 family.</text>
</comment>
<dbReference type="FunFam" id="2.60.390.10:FF:000001">
    <property type="entry name" value="Beta-galactosidase A"/>
    <property type="match status" value="1"/>
</dbReference>
<dbReference type="InterPro" id="IPR017853">
    <property type="entry name" value="GH"/>
</dbReference>
<evidence type="ECO:0000313" key="16">
    <source>
        <dbReference type="EMBL" id="GFF14541.1"/>
    </source>
</evidence>
<comment type="function">
    <text evidence="2">Cleaves beta-linked terminal galactosyl residues from gangliosides, glycoproteins, and glycosaminoglycans.</text>
</comment>
<dbReference type="InterPro" id="IPR025300">
    <property type="entry name" value="BetaGal_jelly_roll_dom"/>
</dbReference>
<evidence type="ECO:0000256" key="12">
    <source>
        <dbReference type="ARBA" id="ARBA00023295"/>
    </source>
</evidence>
<keyword evidence="10" id="KW-0325">Glycoprotein</keyword>
<organism evidence="16 17">
    <name type="scientific">Aspergillus terreus</name>
    <dbReference type="NCBI Taxonomy" id="33178"/>
    <lineage>
        <taxon>Eukaryota</taxon>
        <taxon>Fungi</taxon>
        <taxon>Dikarya</taxon>
        <taxon>Ascomycota</taxon>
        <taxon>Pezizomycotina</taxon>
        <taxon>Eurotiomycetes</taxon>
        <taxon>Eurotiomycetidae</taxon>
        <taxon>Eurotiales</taxon>
        <taxon>Aspergillaceae</taxon>
        <taxon>Aspergillus</taxon>
        <taxon>Aspergillus subgen. Circumdati</taxon>
    </lineage>
</organism>
<evidence type="ECO:0000256" key="11">
    <source>
        <dbReference type="ARBA" id="ARBA00023277"/>
    </source>
</evidence>
<dbReference type="Gene3D" id="2.60.390.10">
    <property type="entry name" value="Beta-galactosidase, domain 3"/>
    <property type="match status" value="1"/>
</dbReference>
<dbReference type="InterPro" id="IPR018954">
    <property type="entry name" value="Betagal_dom2"/>
</dbReference>
<keyword evidence="11" id="KW-0119">Carbohydrate metabolism</keyword>
<dbReference type="SUPFAM" id="SSF51011">
    <property type="entry name" value="Glycosyl hydrolase domain"/>
    <property type="match status" value="1"/>
</dbReference>
<evidence type="ECO:0000256" key="4">
    <source>
        <dbReference type="ARBA" id="ARBA00009809"/>
    </source>
</evidence>
<dbReference type="InterPro" id="IPR008979">
    <property type="entry name" value="Galactose-bd-like_sf"/>
</dbReference>
<dbReference type="EC" id="3.2.1.23" evidence="5 14"/>
<dbReference type="FunFam" id="3.20.20.80:FF:000040">
    <property type="entry name" value="Beta-galactosidase A"/>
    <property type="match status" value="1"/>
</dbReference>
<dbReference type="InterPro" id="IPR019801">
    <property type="entry name" value="Glyco_hydro_35_CS"/>
</dbReference>
<evidence type="ECO:0000256" key="1">
    <source>
        <dbReference type="ARBA" id="ARBA00001412"/>
    </source>
</evidence>
<dbReference type="Gene3D" id="3.20.20.80">
    <property type="entry name" value="Glycosidases"/>
    <property type="match status" value="1"/>
</dbReference>
<dbReference type="GO" id="GO:0000272">
    <property type="term" value="P:polysaccharide catabolic process"/>
    <property type="evidence" value="ECO:0007669"/>
    <property type="project" value="UniProtKB-KW"/>
</dbReference>
<dbReference type="OrthoDB" id="1657402at2759"/>
<keyword evidence="12 14" id="KW-0326">Glycosidase</keyword>
<dbReference type="InterPro" id="IPR001944">
    <property type="entry name" value="Glycoside_Hdrlase_35"/>
</dbReference>
<dbReference type="EMBL" id="BLJY01000003">
    <property type="protein sequence ID" value="GFF14541.1"/>
    <property type="molecule type" value="Genomic_DNA"/>
</dbReference>
<keyword evidence="17" id="KW-1185">Reference proteome</keyword>
<evidence type="ECO:0000256" key="8">
    <source>
        <dbReference type="ARBA" id="ARBA00022801"/>
    </source>
</evidence>
<keyword evidence="8 14" id="KW-0378">Hydrolase</keyword>
<gene>
    <name evidence="16" type="ORF">ATEIFO6365_0003060700</name>
</gene>
<dbReference type="GO" id="GO:0030246">
    <property type="term" value="F:carbohydrate binding"/>
    <property type="evidence" value="ECO:0007669"/>
    <property type="project" value="UniProtKB-ARBA"/>
</dbReference>
<reference evidence="16 17" key="1">
    <citation type="submission" date="2020-01" db="EMBL/GenBank/DDBJ databases">
        <title>Aspergillus terreus IFO 6365 whole genome shotgun sequence.</title>
        <authorList>
            <person name="Kanamasa S."/>
            <person name="Takahashi H."/>
        </authorList>
    </citation>
    <scope>NUCLEOTIDE SEQUENCE [LARGE SCALE GENOMIC DNA]</scope>
    <source>
        <strain evidence="16 17">IFO 6365</strain>
    </source>
</reference>
<comment type="subcellular location">
    <subcellularLocation>
        <location evidence="3">Secreted</location>
    </subcellularLocation>
</comment>
<evidence type="ECO:0000256" key="7">
    <source>
        <dbReference type="ARBA" id="ARBA00022729"/>
    </source>
</evidence>
<dbReference type="Proteomes" id="UP000452235">
    <property type="component" value="Unassembled WGS sequence"/>
</dbReference>
<dbReference type="VEuPathDB" id="FungiDB:ATEG_00616"/>
<evidence type="ECO:0000256" key="9">
    <source>
        <dbReference type="ARBA" id="ARBA00023157"/>
    </source>
</evidence>
<dbReference type="GO" id="GO:0005990">
    <property type="term" value="P:lactose catabolic process"/>
    <property type="evidence" value="ECO:0007669"/>
    <property type="project" value="UniProtKB-ARBA"/>
</dbReference>
<keyword evidence="6" id="KW-0964">Secreted</keyword>
<dbReference type="PANTHER" id="PTHR23421">
    <property type="entry name" value="BETA-GALACTOSIDASE RELATED"/>
    <property type="match status" value="1"/>
</dbReference>
<dbReference type="InterPro" id="IPR037110">
    <property type="entry name" value="Betagal_dom2_sf"/>
</dbReference>
<evidence type="ECO:0000256" key="6">
    <source>
        <dbReference type="ARBA" id="ARBA00022525"/>
    </source>
</evidence>
<evidence type="ECO:0000256" key="15">
    <source>
        <dbReference type="RuleBase" id="RU003679"/>
    </source>
</evidence>
<evidence type="ECO:0000256" key="5">
    <source>
        <dbReference type="ARBA" id="ARBA00012756"/>
    </source>
</evidence>
<dbReference type="FunFam" id="2.102.20.10:FF:000001">
    <property type="entry name" value="Beta-galactosidase A"/>
    <property type="match status" value="1"/>
</dbReference>
<evidence type="ECO:0000256" key="3">
    <source>
        <dbReference type="ARBA" id="ARBA00004613"/>
    </source>
</evidence>